<reference evidence="2 3" key="1">
    <citation type="journal article" date="2016" name="Int. J. Syst. Evol. Microbiol.">
        <title>Tessaracoccus flavus sp. nov., isolated from the drainage system of a lindane-producing factory.</title>
        <authorList>
            <person name="Kumari R."/>
            <person name="Singh P."/>
            <person name="Schumann P."/>
            <person name="Lal R."/>
        </authorList>
    </citation>
    <scope>NUCLEOTIDE SEQUENCE [LARGE SCALE GENOMIC DNA]</scope>
    <source>
        <strain evidence="2 3">RP1T</strain>
    </source>
</reference>
<dbReference type="Proteomes" id="UP000188324">
    <property type="component" value="Chromosome"/>
</dbReference>
<proteinExistence type="predicted"/>
<accession>A0A1Q2CGU9</accession>
<dbReference type="KEGG" id="tfl:RPIT_11135"/>
<name>A0A1Q2CGU9_9ACTN</name>
<dbReference type="AlphaFoldDB" id="A0A1Q2CGU9"/>
<organism evidence="2 3">
    <name type="scientific">Tessaracoccus flavus</name>
    <dbReference type="NCBI Taxonomy" id="1610493"/>
    <lineage>
        <taxon>Bacteria</taxon>
        <taxon>Bacillati</taxon>
        <taxon>Actinomycetota</taxon>
        <taxon>Actinomycetes</taxon>
        <taxon>Propionibacteriales</taxon>
        <taxon>Propionibacteriaceae</taxon>
        <taxon>Tessaracoccus</taxon>
    </lineage>
</organism>
<evidence type="ECO:0000313" key="2">
    <source>
        <dbReference type="EMBL" id="AQP45280.1"/>
    </source>
</evidence>
<gene>
    <name evidence="2" type="ORF">RPIT_11135</name>
</gene>
<feature type="region of interest" description="Disordered" evidence="1">
    <location>
        <begin position="209"/>
        <end position="239"/>
    </location>
</feature>
<protein>
    <submittedName>
        <fullName evidence="2">Uncharacterized protein</fullName>
    </submittedName>
</protein>
<evidence type="ECO:0000313" key="3">
    <source>
        <dbReference type="Proteomes" id="UP000188324"/>
    </source>
</evidence>
<evidence type="ECO:0000256" key="1">
    <source>
        <dbReference type="SAM" id="MobiDB-lite"/>
    </source>
</evidence>
<dbReference type="EMBL" id="CP019605">
    <property type="protein sequence ID" value="AQP45280.1"/>
    <property type="molecule type" value="Genomic_DNA"/>
</dbReference>
<dbReference type="OrthoDB" id="3723918at2"/>
<feature type="compositionally biased region" description="Basic residues" evidence="1">
    <location>
        <begin position="229"/>
        <end position="239"/>
    </location>
</feature>
<dbReference type="RefSeq" id="WP_077343191.1">
    <property type="nucleotide sequence ID" value="NZ_CP019605.1"/>
</dbReference>
<sequence>MQTLVVCAVSIDDVRDIFRADEALAARLRALAADTFSPPTAQKRRWFGPVLRHDEVRVDPAAPTHADMDAVLTGSFVAPDRLPQAWTLVATWVQGVAAASAKVPWNLARTEQIEFDLARAGLNSDYALRNLAERDLGIPLRRLPDQIAGYAKHVQVVETLDALRSIDQRPEFTPEAHAVVDQLVGVLETAANDPHLDLVAFTVPTNQSLSSAERQRGASVESVPEQRRAPARSVRRTGP</sequence>
<keyword evidence="3" id="KW-1185">Reference proteome</keyword>